<dbReference type="RefSeq" id="WP_121223556.1">
    <property type="nucleotide sequence ID" value="NZ_JBIUBA010000001.1"/>
</dbReference>
<keyword evidence="2" id="KW-1185">Reference proteome</keyword>
<dbReference type="AlphaFoldDB" id="A0A495XC35"/>
<name>A0A495XC35_9PSEU</name>
<evidence type="ECO:0000313" key="2">
    <source>
        <dbReference type="Proteomes" id="UP000272729"/>
    </source>
</evidence>
<comment type="caution">
    <text evidence="1">The sequence shown here is derived from an EMBL/GenBank/DDBJ whole genome shotgun (WGS) entry which is preliminary data.</text>
</comment>
<sequence>MITAVVPEVFPWVRLLPAQDVRELVAEVVDASVDTDDPGTGRPVDAVIESWELSARTAPGPGRG</sequence>
<reference evidence="1 2" key="1">
    <citation type="submission" date="2018-10" db="EMBL/GenBank/DDBJ databases">
        <title>Sequencing the genomes of 1000 actinobacteria strains.</title>
        <authorList>
            <person name="Klenk H.-P."/>
        </authorList>
    </citation>
    <scope>NUCLEOTIDE SEQUENCE [LARGE SCALE GENOMIC DNA]</scope>
    <source>
        <strain evidence="1 2">DSM 43911</strain>
    </source>
</reference>
<dbReference type="Proteomes" id="UP000272729">
    <property type="component" value="Unassembled WGS sequence"/>
</dbReference>
<protein>
    <submittedName>
        <fullName evidence="1">Uncharacterized protein</fullName>
    </submittedName>
</protein>
<dbReference type="EMBL" id="RBXR01000001">
    <property type="protein sequence ID" value="RKT71199.1"/>
    <property type="molecule type" value="Genomic_DNA"/>
</dbReference>
<proteinExistence type="predicted"/>
<evidence type="ECO:0000313" key="1">
    <source>
        <dbReference type="EMBL" id="RKT71199.1"/>
    </source>
</evidence>
<organism evidence="1 2">
    <name type="scientific">Saccharothrix variisporea</name>
    <dbReference type="NCBI Taxonomy" id="543527"/>
    <lineage>
        <taxon>Bacteria</taxon>
        <taxon>Bacillati</taxon>
        <taxon>Actinomycetota</taxon>
        <taxon>Actinomycetes</taxon>
        <taxon>Pseudonocardiales</taxon>
        <taxon>Pseudonocardiaceae</taxon>
        <taxon>Saccharothrix</taxon>
    </lineage>
</organism>
<accession>A0A495XC35</accession>
<gene>
    <name evidence="1" type="ORF">DFJ66_4479</name>
</gene>